<evidence type="ECO:0000256" key="1">
    <source>
        <dbReference type="ARBA" id="ARBA00004325"/>
    </source>
</evidence>
<keyword evidence="3" id="KW-0812">Transmembrane</keyword>
<dbReference type="GO" id="GO:0042407">
    <property type="term" value="P:cristae formation"/>
    <property type="evidence" value="ECO:0007669"/>
    <property type="project" value="InterPro"/>
</dbReference>
<dbReference type="GO" id="GO:0061617">
    <property type="term" value="C:MICOS complex"/>
    <property type="evidence" value="ECO:0007669"/>
    <property type="project" value="UniProtKB-UniRule"/>
</dbReference>
<protein>
    <recommendedName>
        <fullName evidence="7">MICOS complex subunit</fullName>
    </recommendedName>
</protein>
<feature type="compositionally biased region" description="Basic and acidic residues" evidence="8">
    <location>
        <begin position="212"/>
        <end position="230"/>
    </location>
</feature>
<feature type="region of interest" description="Disordered" evidence="8">
    <location>
        <begin position="181"/>
        <end position="239"/>
    </location>
</feature>
<evidence type="ECO:0000256" key="6">
    <source>
        <dbReference type="ARBA" id="ARBA00023136"/>
    </source>
</evidence>
<evidence type="ECO:0000256" key="7">
    <source>
        <dbReference type="RuleBase" id="RU363021"/>
    </source>
</evidence>
<dbReference type="PANTHER" id="PTHR14564">
    <property type="entry name" value="MICOS COMPLEX SUBUNIT MIC26 / MIC27 FAMILY MEMBER"/>
    <property type="match status" value="1"/>
</dbReference>
<keyword evidence="7" id="KW-0999">Mitochondrion inner membrane</keyword>
<dbReference type="InterPro" id="IPR019166">
    <property type="entry name" value="MIC26/MIC27"/>
</dbReference>
<keyword evidence="5 7" id="KW-0496">Mitochondrion</keyword>
<name>A0A7R9QMT4_9ACAR</name>
<evidence type="ECO:0000313" key="9">
    <source>
        <dbReference type="EMBL" id="CAD7651841.1"/>
    </source>
</evidence>
<evidence type="ECO:0000256" key="2">
    <source>
        <dbReference type="ARBA" id="ARBA00010904"/>
    </source>
</evidence>
<comment type="subunit">
    <text evidence="7">Component of the mitochondrial contact site and cristae organizing system (MICOS) complex.</text>
</comment>
<evidence type="ECO:0000256" key="4">
    <source>
        <dbReference type="ARBA" id="ARBA00022989"/>
    </source>
</evidence>
<reference evidence="9" key="1">
    <citation type="submission" date="2020-11" db="EMBL/GenBank/DDBJ databases">
        <authorList>
            <person name="Tran Van P."/>
        </authorList>
    </citation>
    <scope>NUCLEOTIDE SEQUENCE</scope>
</reference>
<comment type="function">
    <text evidence="7">Component of the MICOS complex, a large protein complex of the mitochondrial inner membrane that plays crucial roles in the maintenance of crista junctions, inner membrane architecture, and formation of contact sites to the outer membrane.</text>
</comment>
<keyword evidence="6" id="KW-0472">Membrane</keyword>
<evidence type="ECO:0000256" key="3">
    <source>
        <dbReference type="ARBA" id="ARBA00022692"/>
    </source>
</evidence>
<dbReference type="InterPro" id="IPR033182">
    <property type="entry name" value="MIC26/MIC27_animal"/>
</dbReference>
<dbReference type="EMBL" id="CAJPVJ010004892">
    <property type="protein sequence ID" value="CAG2169027.1"/>
    <property type="molecule type" value="Genomic_DNA"/>
</dbReference>
<feature type="compositionally biased region" description="Polar residues" evidence="8">
    <location>
        <begin position="188"/>
        <end position="211"/>
    </location>
</feature>
<evidence type="ECO:0000256" key="5">
    <source>
        <dbReference type="ARBA" id="ARBA00023128"/>
    </source>
</evidence>
<comment type="similarity">
    <text evidence="2">Belongs to the apolipoprotein O/MICOS complex subunit Mic27 family.</text>
</comment>
<dbReference type="Pfam" id="PF09769">
    <property type="entry name" value="ApoO"/>
    <property type="match status" value="1"/>
</dbReference>
<organism evidence="9">
    <name type="scientific">Oppiella nova</name>
    <dbReference type="NCBI Taxonomy" id="334625"/>
    <lineage>
        <taxon>Eukaryota</taxon>
        <taxon>Metazoa</taxon>
        <taxon>Ecdysozoa</taxon>
        <taxon>Arthropoda</taxon>
        <taxon>Chelicerata</taxon>
        <taxon>Arachnida</taxon>
        <taxon>Acari</taxon>
        <taxon>Acariformes</taxon>
        <taxon>Sarcoptiformes</taxon>
        <taxon>Oribatida</taxon>
        <taxon>Brachypylina</taxon>
        <taxon>Oppioidea</taxon>
        <taxon>Oppiidae</taxon>
        <taxon>Oppiella</taxon>
    </lineage>
</organism>
<sequence>MSSSATVATEEPKTKPCCKSMAHKKLIKCSEVLTQLPLYGNPYPPCDHVITEELGYIESGVRAVRQEMSPYVDAVVNGSQRVGQILNTSYEHSKSTYEYISSEGNTVAKAAFITGGGLLGLLISARKGFFRKLFYTSAGLTAASAACYPLEAKELSQIGFFIVKTKGPEMIKEYTGVDLTRRKGSKESAPQTESKSIDTIGQESNKTTSDVSNKKSEVKGDFGMGRKEDQDLYANRSSK</sequence>
<dbReference type="OrthoDB" id="5973346at2759"/>
<proteinExistence type="inferred from homology"/>
<evidence type="ECO:0000313" key="10">
    <source>
        <dbReference type="Proteomes" id="UP000728032"/>
    </source>
</evidence>
<gene>
    <name evidence="9" type="ORF">ONB1V03_LOCUS8511</name>
</gene>
<dbReference type="AlphaFoldDB" id="A0A7R9QMT4"/>
<comment type="subcellular location">
    <subcellularLocation>
        <location evidence="7">Mitochondrion inner membrane</location>
    </subcellularLocation>
    <subcellularLocation>
        <location evidence="1">Mitochondrion membrane</location>
    </subcellularLocation>
</comment>
<keyword evidence="10" id="KW-1185">Reference proteome</keyword>
<keyword evidence="4" id="KW-1133">Transmembrane helix</keyword>
<accession>A0A7R9QMT4</accession>
<evidence type="ECO:0000256" key="8">
    <source>
        <dbReference type="SAM" id="MobiDB-lite"/>
    </source>
</evidence>
<dbReference type="Proteomes" id="UP000728032">
    <property type="component" value="Unassembled WGS sequence"/>
</dbReference>
<dbReference type="EMBL" id="OC919717">
    <property type="protein sequence ID" value="CAD7651841.1"/>
    <property type="molecule type" value="Genomic_DNA"/>
</dbReference>